<accession>A0ACB5UFZ5</accession>
<evidence type="ECO:0000313" key="2">
    <source>
        <dbReference type="Proteomes" id="UP001374599"/>
    </source>
</evidence>
<organism evidence="1 2">
    <name type="scientific">Vallitalea maricola</name>
    <dbReference type="NCBI Taxonomy" id="3074433"/>
    <lineage>
        <taxon>Bacteria</taxon>
        <taxon>Bacillati</taxon>
        <taxon>Bacillota</taxon>
        <taxon>Clostridia</taxon>
        <taxon>Lachnospirales</taxon>
        <taxon>Vallitaleaceae</taxon>
        <taxon>Vallitalea</taxon>
    </lineage>
</organism>
<dbReference type="Proteomes" id="UP001374599">
    <property type="component" value="Unassembled WGS sequence"/>
</dbReference>
<protein>
    <submittedName>
        <fullName evidence="1">DUF3991 and toprim domain-containing protein</fullName>
    </submittedName>
</protein>
<keyword evidence="2" id="KW-1185">Reference proteome</keyword>
<dbReference type="EMBL" id="BTPU01000009">
    <property type="protein sequence ID" value="GMQ61469.1"/>
    <property type="molecule type" value="Genomic_DNA"/>
</dbReference>
<evidence type="ECO:0000313" key="1">
    <source>
        <dbReference type="EMBL" id="GMQ61469.1"/>
    </source>
</evidence>
<reference evidence="1" key="1">
    <citation type="submission" date="2023-09" db="EMBL/GenBank/DDBJ databases">
        <title>Vallitalea sediminicola and Vallitalea maricola sp. nov., anaerobic bacteria isolated from marine sediment.</title>
        <authorList>
            <person name="Hirano S."/>
            <person name="Maeda A."/>
            <person name="Terahara T."/>
            <person name="Mori K."/>
            <person name="Hamada M."/>
            <person name="Matsumoto R."/>
            <person name="Kobayashi T."/>
        </authorList>
    </citation>
    <scope>NUCLEOTIDE SEQUENCE</scope>
    <source>
        <strain evidence="1">AN17-2</strain>
    </source>
</reference>
<proteinExistence type="predicted"/>
<name>A0ACB5UFZ5_9FIRM</name>
<sequence length="339" mass="38365">MPKPLPFTEEEMKQVFATNLIEYARSQGFAVEKSDRKTYHVKGHGGLYLFPKGYHHFSRGESGNIIDFAKEYQGLSFITAVETILGTRAYANTLLPLPPIPERGELILPPKSMDIQQARNYLIEERCLDPQIVDRLIGQGMIYQAVTKSKGTVYQNCAFVSFDKDGKPRYCSLRGMGGSRFRQDVVNSDKSYGFTMQGTGSRVFAFESPIDAISHATLMRLNGMDDTKDFRISEGCLSDKALTRFLADNPQITEIVFCFDNDVDGKDHKGNPHNHGQEFAKKCAEKLGAKGYAVYIQTPHRKDFNADLQYIRQSVIAKLREKQVPSPQRAEKKKQDKER</sequence>
<gene>
    <name evidence="1" type="ORF">AN2V17_06980</name>
</gene>
<comment type="caution">
    <text evidence="1">The sequence shown here is derived from an EMBL/GenBank/DDBJ whole genome shotgun (WGS) entry which is preliminary data.</text>
</comment>